<accession>A0A0U3EI97</accession>
<keyword evidence="2" id="KW-1185">Reference proteome</keyword>
<dbReference type="Gene3D" id="2.20.110.10">
    <property type="entry name" value="Histone H3 K4-specific methyltransferase SET7/9 N-terminal domain"/>
    <property type="match status" value="1"/>
</dbReference>
<dbReference type="PATRIC" id="fig|230361.4.peg.482"/>
<dbReference type="RefSeq" id="WP_058738599.1">
    <property type="nucleotide sequence ID" value="NZ_CP011266.1"/>
</dbReference>
<name>A0A0U3EI97_9EURY</name>
<dbReference type="SUPFAM" id="SSF82185">
    <property type="entry name" value="Histone H3 K4-specific methyltransferase SET7/9 N-terminal domain"/>
    <property type="match status" value="1"/>
</dbReference>
<dbReference type="AlphaFoldDB" id="A0A0U3EI97"/>
<proteinExistence type="predicted"/>
<dbReference type="Proteomes" id="UP000067738">
    <property type="component" value="Chromosome"/>
</dbReference>
<evidence type="ECO:0008006" key="3">
    <source>
        <dbReference type="Google" id="ProtNLM"/>
    </source>
</evidence>
<reference evidence="1 2" key="1">
    <citation type="submission" date="2015-04" db="EMBL/GenBank/DDBJ databases">
        <title>The complete genome sequence of the rumen methanogen Methanobrevibacter millerae SM9.</title>
        <authorList>
            <person name="Leahy S.C."/>
            <person name="Kelly W.J."/>
            <person name="Pacheco D.M."/>
            <person name="Li D."/>
            <person name="Altermann E."/>
            <person name="Attwood G.T."/>
        </authorList>
    </citation>
    <scope>NUCLEOTIDE SEQUENCE [LARGE SCALE GENOMIC DNA]</scope>
    <source>
        <strain evidence="1 2">SM9</strain>
    </source>
</reference>
<evidence type="ECO:0000313" key="2">
    <source>
        <dbReference type="Proteomes" id="UP000067738"/>
    </source>
</evidence>
<gene>
    <name evidence="1" type="ORF">sm9_0467</name>
</gene>
<organism evidence="1 2">
    <name type="scientific">Methanobrevibacter millerae</name>
    <dbReference type="NCBI Taxonomy" id="230361"/>
    <lineage>
        <taxon>Archaea</taxon>
        <taxon>Methanobacteriati</taxon>
        <taxon>Methanobacteriota</taxon>
        <taxon>Methanomada group</taxon>
        <taxon>Methanobacteria</taxon>
        <taxon>Methanobacteriales</taxon>
        <taxon>Methanobacteriaceae</taxon>
        <taxon>Methanobrevibacter</taxon>
    </lineage>
</organism>
<dbReference type="GeneID" id="26735444"/>
<dbReference type="OrthoDB" id="78436at2157"/>
<sequence>MQIGDYVIKPTSNSAEKKLIEFIKFNGFNHALKFENSHTIDNRLLVINVIRKTYFYIDKHNLSSNLINEKTFYENVNYYPKGKIMHKKIFTKDDNLLYEGYTINNKPFGFGILYYSNGNKYWEGIFDYKGIIQGKEYYSNGKLRFEGIWKVTSGYCKDTPERGNLFNKEGELIFSGKFELKRGGVGYLMVKHPKIYYELEEDSPKIEFVWAYDLKECGVKSNYPWLNDDI</sequence>
<evidence type="ECO:0000313" key="1">
    <source>
        <dbReference type="EMBL" id="ALT68269.1"/>
    </source>
</evidence>
<dbReference type="KEGG" id="mmil:sm9_0467"/>
<protein>
    <recommendedName>
        <fullName evidence="3">MORN repeat-containing protein</fullName>
    </recommendedName>
</protein>
<dbReference type="EMBL" id="CP011266">
    <property type="protein sequence ID" value="ALT68269.1"/>
    <property type="molecule type" value="Genomic_DNA"/>
</dbReference>